<dbReference type="AlphaFoldDB" id="A0A413SX10"/>
<dbReference type="Pfam" id="PF06738">
    <property type="entry name" value="ThrE"/>
    <property type="match status" value="1"/>
</dbReference>
<dbReference type="GeneID" id="78404227"/>
<dbReference type="Proteomes" id="UP000283855">
    <property type="component" value="Unassembled WGS sequence"/>
</dbReference>
<evidence type="ECO:0000313" key="9">
    <source>
        <dbReference type="EMBL" id="RHA73827.1"/>
    </source>
</evidence>
<dbReference type="GO" id="GO:0005886">
    <property type="term" value="C:plasma membrane"/>
    <property type="evidence" value="ECO:0007669"/>
    <property type="project" value="UniProtKB-SubCell"/>
</dbReference>
<gene>
    <name evidence="9" type="ORF">DW921_11985</name>
</gene>
<evidence type="ECO:0000313" key="10">
    <source>
        <dbReference type="Proteomes" id="UP000283855"/>
    </source>
</evidence>
<dbReference type="EMBL" id="QSFT01000030">
    <property type="protein sequence ID" value="RHA73827.1"/>
    <property type="molecule type" value="Genomic_DNA"/>
</dbReference>
<dbReference type="RefSeq" id="WP_008141947.1">
    <property type="nucleotide sequence ID" value="NZ_CABJGD010000030.1"/>
</dbReference>
<organism evidence="9 10">
    <name type="scientific">Phocaeicola coprophilus</name>
    <dbReference type="NCBI Taxonomy" id="387090"/>
    <lineage>
        <taxon>Bacteria</taxon>
        <taxon>Pseudomonadati</taxon>
        <taxon>Bacteroidota</taxon>
        <taxon>Bacteroidia</taxon>
        <taxon>Bacteroidales</taxon>
        <taxon>Bacteroidaceae</taxon>
        <taxon>Phocaeicola</taxon>
    </lineage>
</organism>
<sequence>MVIDEHLETTVKAHDQLLHRRVDLLLRTGKLLVESLADTNRIVRNMKRTAAYLGIPEEKLHINVSFTMLMVNVSDGDYSFTKFQRIEGHGVNMTAISEVSKLSWRAIENDYTLDQYEEELEKIRTRKRNYTPWQVAIGAGFACGGFCIQFGCDWMAFLYASIAAIIGMRVRAKCNESGLNHYMGIAISAFIATMLAWASTLLPAEWTSTPWHPLLACALFIVPGVPLINFVDDMLDNYIQVGIVRAVNTLLMVSAMAFGIAFAVKLCSIGDFFPTISMVPHHNYLEYAIAAAISAMGFSMIFNIQRRLLWVVAIGGIIAVCTRNFVNLGPSTNNIGLDMGLVIGSFSGSVLVSLIAIKAVHWFHVPNHVLTIPSVIPMIPGVLMYRMLFGLINMNVQSIDQVTPLMKAIESGVNSGLVIMCIALGVAIPNIFGRKYIASSKNKRLAEILKERKARGKFVEW</sequence>
<dbReference type="PANTHER" id="PTHR34390:SF2">
    <property type="entry name" value="SUCCINATE TRANSPORTER SUBUNIT YJJP-RELATED"/>
    <property type="match status" value="1"/>
</dbReference>
<keyword evidence="5" id="KW-0472">Membrane</keyword>
<evidence type="ECO:0000256" key="5">
    <source>
        <dbReference type="ARBA" id="ARBA00023136"/>
    </source>
</evidence>
<evidence type="ECO:0000256" key="1">
    <source>
        <dbReference type="ARBA" id="ARBA00004651"/>
    </source>
</evidence>
<evidence type="ECO:0000259" key="7">
    <source>
        <dbReference type="Pfam" id="PF06738"/>
    </source>
</evidence>
<feature type="domain" description="Threonine/serine exporter-like N-terminal" evidence="7">
    <location>
        <begin position="23"/>
        <end position="266"/>
    </location>
</feature>
<evidence type="ECO:0000256" key="3">
    <source>
        <dbReference type="ARBA" id="ARBA00022692"/>
    </source>
</evidence>
<dbReference type="GO" id="GO:0015744">
    <property type="term" value="P:succinate transport"/>
    <property type="evidence" value="ECO:0007669"/>
    <property type="project" value="TreeGrafter"/>
</dbReference>
<evidence type="ECO:0000256" key="2">
    <source>
        <dbReference type="ARBA" id="ARBA00022475"/>
    </source>
</evidence>
<protein>
    <submittedName>
        <fullName evidence="9">Threonine/serine exporter family protein</fullName>
    </submittedName>
</protein>
<comment type="caution">
    <text evidence="9">The sequence shown here is derived from an EMBL/GenBank/DDBJ whole genome shotgun (WGS) entry which is preliminary data.</text>
</comment>
<evidence type="ECO:0000256" key="4">
    <source>
        <dbReference type="ARBA" id="ARBA00022989"/>
    </source>
</evidence>
<keyword evidence="3" id="KW-0812">Transmembrane</keyword>
<comment type="similarity">
    <text evidence="6">Belongs to the ThrE exporter (TC 2.A.79) family.</text>
</comment>
<evidence type="ECO:0000259" key="8">
    <source>
        <dbReference type="Pfam" id="PF12821"/>
    </source>
</evidence>
<name>A0A413SX10_9BACT</name>
<dbReference type="InterPro" id="IPR050539">
    <property type="entry name" value="ThrE_Dicarb/AminoAcid_Exp"/>
</dbReference>
<dbReference type="InterPro" id="IPR024528">
    <property type="entry name" value="ThrE_2"/>
</dbReference>
<proteinExistence type="inferred from homology"/>
<keyword evidence="2" id="KW-1003">Cell membrane</keyword>
<dbReference type="Pfam" id="PF12821">
    <property type="entry name" value="ThrE_2"/>
    <property type="match status" value="1"/>
</dbReference>
<evidence type="ECO:0000256" key="6">
    <source>
        <dbReference type="ARBA" id="ARBA00034125"/>
    </source>
</evidence>
<dbReference type="PANTHER" id="PTHR34390">
    <property type="entry name" value="UPF0442 PROTEIN YJJB-RELATED"/>
    <property type="match status" value="1"/>
</dbReference>
<dbReference type="InterPro" id="IPR010619">
    <property type="entry name" value="ThrE-like_N"/>
</dbReference>
<dbReference type="GO" id="GO:0022857">
    <property type="term" value="F:transmembrane transporter activity"/>
    <property type="evidence" value="ECO:0007669"/>
    <property type="project" value="InterPro"/>
</dbReference>
<keyword evidence="4" id="KW-1133">Transmembrane helix</keyword>
<comment type="subcellular location">
    <subcellularLocation>
        <location evidence="1">Cell membrane</location>
        <topology evidence="1">Multi-pass membrane protein</topology>
    </subcellularLocation>
</comment>
<reference evidence="9 10" key="1">
    <citation type="submission" date="2018-08" db="EMBL/GenBank/DDBJ databases">
        <title>A genome reference for cultivated species of the human gut microbiota.</title>
        <authorList>
            <person name="Zou Y."/>
            <person name="Xue W."/>
            <person name="Luo G."/>
        </authorList>
    </citation>
    <scope>NUCLEOTIDE SEQUENCE [LARGE SCALE GENOMIC DNA]</scope>
    <source>
        <strain evidence="9 10">AM42-38</strain>
    </source>
</reference>
<feature type="domain" description="Threonine/Serine exporter ThrE" evidence="8">
    <location>
        <begin position="288"/>
        <end position="431"/>
    </location>
</feature>
<accession>A0A413SX10</accession>